<name>A0A498QW61_9MYCO</name>
<feature type="domain" description="RNA polymerase sigma factor 70 region 4 type 2" evidence="7">
    <location>
        <begin position="122"/>
        <end position="172"/>
    </location>
</feature>
<evidence type="ECO:0000313" key="10">
    <source>
        <dbReference type="Proteomes" id="UP000268285"/>
    </source>
</evidence>
<keyword evidence="2" id="KW-0805">Transcription regulation</keyword>
<dbReference type="SUPFAM" id="SSF88946">
    <property type="entry name" value="Sigma2 domain of RNA polymerase sigma factors"/>
    <property type="match status" value="1"/>
</dbReference>
<keyword evidence="4" id="KW-0238">DNA-binding</keyword>
<evidence type="ECO:0000259" key="8">
    <source>
        <dbReference type="Pfam" id="PF20239"/>
    </source>
</evidence>
<dbReference type="OrthoDB" id="9780299at2"/>
<dbReference type="AlphaFoldDB" id="A0A498QW61"/>
<dbReference type="EMBL" id="UPHU01000001">
    <property type="protein sequence ID" value="VBA53811.1"/>
    <property type="molecule type" value="Genomic_DNA"/>
</dbReference>
<evidence type="ECO:0000259" key="7">
    <source>
        <dbReference type="Pfam" id="PF08281"/>
    </source>
</evidence>
<accession>A0A498QW61</accession>
<dbReference type="Pfam" id="PF20239">
    <property type="entry name" value="DUF6596"/>
    <property type="match status" value="1"/>
</dbReference>
<keyword evidence="3" id="KW-0731">Sigma factor</keyword>
<evidence type="ECO:0000256" key="4">
    <source>
        <dbReference type="ARBA" id="ARBA00023125"/>
    </source>
</evidence>
<evidence type="ECO:0000313" key="9">
    <source>
        <dbReference type="EMBL" id="VBA53811.1"/>
    </source>
</evidence>
<dbReference type="Pfam" id="PF08281">
    <property type="entry name" value="Sigma70_r4_2"/>
    <property type="match status" value="1"/>
</dbReference>
<reference evidence="9 10" key="1">
    <citation type="submission" date="2018-09" db="EMBL/GenBank/DDBJ databases">
        <authorList>
            <person name="Tagini F."/>
        </authorList>
    </citation>
    <scope>NUCLEOTIDE SEQUENCE [LARGE SCALE GENOMIC DNA]</scope>
    <source>
        <strain evidence="9 10">MK142</strain>
    </source>
</reference>
<dbReference type="GO" id="GO:0006352">
    <property type="term" value="P:DNA-templated transcription initiation"/>
    <property type="evidence" value="ECO:0007669"/>
    <property type="project" value="InterPro"/>
</dbReference>
<dbReference type="InterPro" id="IPR013325">
    <property type="entry name" value="RNA_pol_sigma_r2"/>
</dbReference>
<proteinExistence type="inferred from homology"/>
<feature type="domain" description="RNA polymerase sigma-70 region 2" evidence="6">
    <location>
        <begin position="31"/>
        <end position="90"/>
    </location>
</feature>
<sequence>MGRRRRGASHHRIRLTAESALAETVRIEGTRILATLVRAVGSLQIAEDAVQEAALRALRDWPRNGVPDQPRAWLTVTARRVAIDLLRREGARAQKERASMELAVPDLPPDSMVADDRLRLIFTCCHPALGIEAQVTLALRTLCGLSPAQIAAVLLTSEAAIAKRLTRTRAKITRAGIPYRVPADEDLPARLAAVCAVVHSSYTIAHTAAGGDRLTDVDGAREALRLARLVHQLMPDEPAPMAVLALLLLTESRRAARCDDAGDPVPLSEQDRTRWDSDAIAEALALLDESLRRTGAVADPYQLQAAIAAEHARAASYAATDWAEIVRLYDLLLSVQPSAPAALARAVAVAESDGAAAGLAELEELEPDQRWHAVRGELLARQGKFAEAVAATRLSLIDAITMPERRYRQRRIAEWSARQGVT</sequence>
<dbReference type="Proteomes" id="UP000268285">
    <property type="component" value="Unassembled WGS sequence"/>
</dbReference>
<evidence type="ECO:0000259" key="6">
    <source>
        <dbReference type="Pfam" id="PF04542"/>
    </source>
</evidence>
<evidence type="ECO:0000256" key="2">
    <source>
        <dbReference type="ARBA" id="ARBA00023015"/>
    </source>
</evidence>
<dbReference type="InterPro" id="IPR046531">
    <property type="entry name" value="DUF6596"/>
</dbReference>
<comment type="similarity">
    <text evidence="1">Belongs to the sigma-70 factor family. ECF subfamily.</text>
</comment>
<dbReference type="PANTHER" id="PTHR47756">
    <property type="entry name" value="BLL6612 PROTEIN-RELATED"/>
    <property type="match status" value="1"/>
</dbReference>
<keyword evidence="10" id="KW-1185">Reference proteome</keyword>
<dbReference type="Gene3D" id="1.10.1740.10">
    <property type="match status" value="1"/>
</dbReference>
<dbReference type="InterPro" id="IPR014284">
    <property type="entry name" value="RNA_pol_sigma-70_dom"/>
</dbReference>
<dbReference type="NCBIfam" id="TIGR02937">
    <property type="entry name" value="sigma70-ECF"/>
    <property type="match status" value="1"/>
</dbReference>
<keyword evidence="5" id="KW-0804">Transcription</keyword>
<dbReference type="InterPro" id="IPR007627">
    <property type="entry name" value="RNA_pol_sigma70_r2"/>
</dbReference>
<dbReference type="PANTHER" id="PTHR47756:SF2">
    <property type="entry name" value="BLL6612 PROTEIN"/>
    <property type="match status" value="1"/>
</dbReference>
<dbReference type="GO" id="GO:0016987">
    <property type="term" value="F:sigma factor activity"/>
    <property type="evidence" value="ECO:0007669"/>
    <property type="project" value="UniProtKB-KW"/>
</dbReference>
<dbReference type="InterPro" id="IPR013324">
    <property type="entry name" value="RNA_pol_sigma_r3/r4-like"/>
</dbReference>
<dbReference type="InterPro" id="IPR013249">
    <property type="entry name" value="RNA_pol_sigma70_r4_t2"/>
</dbReference>
<dbReference type="Pfam" id="PF04542">
    <property type="entry name" value="Sigma70_r2"/>
    <property type="match status" value="1"/>
</dbReference>
<dbReference type="SUPFAM" id="SSF88659">
    <property type="entry name" value="Sigma3 and sigma4 domains of RNA polymerase sigma factors"/>
    <property type="match status" value="1"/>
</dbReference>
<evidence type="ECO:0000256" key="1">
    <source>
        <dbReference type="ARBA" id="ARBA00010641"/>
    </source>
</evidence>
<feature type="domain" description="DUF6596" evidence="8">
    <location>
        <begin position="190"/>
        <end position="290"/>
    </location>
</feature>
<organism evidence="9 10">
    <name type="scientific">Mycobacterium pseudokansasii</name>
    <dbReference type="NCBI Taxonomy" id="2341080"/>
    <lineage>
        <taxon>Bacteria</taxon>
        <taxon>Bacillati</taxon>
        <taxon>Actinomycetota</taxon>
        <taxon>Actinomycetes</taxon>
        <taxon>Mycobacteriales</taxon>
        <taxon>Mycobacteriaceae</taxon>
        <taxon>Mycobacterium</taxon>
    </lineage>
</organism>
<protein>
    <submittedName>
        <fullName evidence="9">Putative ECF RNA polymerase sigma factor SigI</fullName>
    </submittedName>
</protein>
<gene>
    <name evidence="9" type="primary">sigI</name>
    <name evidence="9" type="ORF">LAUMK142_04309</name>
</gene>
<dbReference type="GO" id="GO:0003677">
    <property type="term" value="F:DNA binding"/>
    <property type="evidence" value="ECO:0007669"/>
    <property type="project" value="UniProtKB-KW"/>
</dbReference>
<evidence type="ECO:0000256" key="5">
    <source>
        <dbReference type="ARBA" id="ARBA00023163"/>
    </source>
</evidence>
<evidence type="ECO:0000256" key="3">
    <source>
        <dbReference type="ARBA" id="ARBA00023082"/>
    </source>
</evidence>